<accession>A0AAN9PQ04</accession>
<comment type="caution">
    <text evidence="1">The sequence shown here is derived from an EMBL/GenBank/DDBJ whole genome shotgun (WGS) entry which is preliminary data.</text>
</comment>
<gene>
    <name evidence="1" type="ORF">VNO77_44047</name>
</gene>
<evidence type="ECO:0000313" key="1">
    <source>
        <dbReference type="EMBL" id="KAK7306126.1"/>
    </source>
</evidence>
<protein>
    <submittedName>
        <fullName evidence="1">Uncharacterized protein</fullName>
    </submittedName>
</protein>
<dbReference type="EMBL" id="JAYMYQ010000011">
    <property type="protein sequence ID" value="KAK7306126.1"/>
    <property type="molecule type" value="Genomic_DNA"/>
</dbReference>
<reference evidence="1 2" key="1">
    <citation type="submission" date="2024-01" db="EMBL/GenBank/DDBJ databases">
        <title>The genomes of 5 underutilized Papilionoideae crops provide insights into root nodulation and disease resistanc.</title>
        <authorList>
            <person name="Jiang F."/>
        </authorList>
    </citation>
    <scope>NUCLEOTIDE SEQUENCE [LARGE SCALE GENOMIC DNA]</scope>
    <source>
        <strain evidence="1">LVBAO_FW01</strain>
        <tissue evidence="1">Leaves</tissue>
    </source>
</reference>
<dbReference type="Proteomes" id="UP001367508">
    <property type="component" value="Unassembled WGS sequence"/>
</dbReference>
<proteinExistence type="predicted"/>
<name>A0AAN9PQ04_CANGL</name>
<keyword evidence="2" id="KW-1185">Reference proteome</keyword>
<sequence length="93" mass="10329">MGPTGGTLGIKEILHGQKCNSLSWGLSGIYEIERDRIVIVINTCVLHGLHGFLTQAELSWEASGNLLRGQVLRRSLQRAQGINKFPLESYMYS</sequence>
<evidence type="ECO:0000313" key="2">
    <source>
        <dbReference type="Proteomes" id="UP001367508"/>
    </source>
</evidence>
<organism evidence="1 2">
    <name type="scientific">Canavalia gladiata</name>
    <name type="common">Sword bean</name>
    <name type="synonym">Dolichos gladiatus</name>
    <dbReference type="NCBI Taxonomy" id="3824"/>
    <lineage>
        <taxon>Eukaryota</taxon>
        <taxon>Viridiplantae</taxon>
        <taxon>Streptophyta</taxon>
        <taxon>Embryophyta</taxon>
        <taxon>Tracheophyta</taxon>
        <taxon>Spermatophyta</taxon>
        <taxon>Magnoliopsida</taxon>
        <taxon>eudicotyledons</taxon>
        <taxon>Gunneridae</taxon>
        <taxon>Pentapetalae</taxon>
        <taxon>rosids</taxon>
        <taxon>fabids</taxon>
        <taxon>Fabales</taxon>
        <taxon>Fabaceae</taxon>
        <taxon>Papilionoideae</taxon>
        <taxon>50 kb inversion clade</taxon>
        <taxon>NPAAA clade</taxon>
        <taxon>indigoferoid/millettioid clade</taxon>
        <taxon>Phaseoleae</taxon>
        <taxon>Canavalia</taxon>
    </lineage>
</organism>
<dbReference type="AlphaFoldDB" id="A0AAN9PQ04"/>